<dbReference type="InterPro" id="IPR057251">
    <property type="entry name" value="FP_C"/>
</dbReference>
<accession>A0A8S1BD82</accession>
<dbReference type="Pfam" id="PF25298">
    <property type="entry name" value="Baculo_FP_2nd"/>
    <property type="match status" value="1"/>
</dbReference>
<feature type="compositionally biased region" description="Polar residues" evidence="2">
    <location>
        <begin position="1"/>
        <end position="14"/>
    </location>
</feature>
<evidence type="ECO:0000313" key="5">
    <source>
        <dbReference type="Proteomes" id="UP000494106"/>
    </source>
</evidence>
<feature type="coiled-coil region" evidence="1">
    <location>
        <begin position="137"/>
        <end position="164"/>
    </location>
</feature>
<evidence type="ECO:0000313" key="4">
    <source>
        <dbReference type="EMBL" id="CAB3256345.1"/>
    </source>
</evidence>
<feature type="domain" description="FP protein C-terminal" evidence="3">
    <location>
        <begin position="265"/>
        <end position="316"/>
    </location>
</feature>
<dbReference type="AlphaFoldDB" id="A0A8S1BD82"/>
<name>A0A8S1BD82_ARCPL</name>
<proteinExistence type="predicted"/>
<gene>
    <name evidence="4" type="ORF">APLA_LOCUS15339</name>
</gene>
<dbReference type="EMBL" id="CADEBC010000586">
    <property type="protein sequence ID" value="CAB3256345.1"/>
    <property type="molecule type" value="Genomic_DNA"/>
</dbReference>
<reference evidence="4 5" key="1">
    <citation type="submission" date="2020-04" db="EMBL/GenBank/DDBJ databases">
        <authorList>
            <person name="Wallbank WR R."/>
            <person name="Pardo Diaz C."/>
            <person name="Kozak K."/>
            <person name="Martin S."/>
            <person name="Jiggins C."/>
            <person name="Moest M."/>
            <person name="Warren A I."/>
            <person name="Byers J.R.P. K."/>
            <person name="Montejo-Kovacevich G."/>
            <person name="Yen C E."/>
        </authorList>
    </citation>
    <scope>NUCLEOTIDE SEQUENCE [LARGE SCALE GENOMIC DNA]</scope>
</reference>
<organism evidence="4 5">
    <name type="scientific">Arctia plantaginis</name>
    <name type="common">Wood tiger moth</name>
    <name type="synonym">Phalaena plantaginis</name>
    <dbReference type="NCBI Taxonomy" id="874455"/>
    <lineage>
        <taxon>Eukaryota</taxon>
        <taxon>Metazoa</taxon>
        <taxon>Ecdysozoa</taxon>
        <taxon>Arthropoda</taxon>
        <taxon>Hexapoda</taxon>
        <taxon>Insecta</taxon>
        <taxon>Pterygota</taxon>
        <taxon>Neoptera</taxon>
        <taxon>Endopterygota</taxon>
        <taxon>Lepidoptera</taxon>
        <taxon>Glossata</taxon>
        <taxon>Ditrysia</taxon>
        <taxon>Noctuoidea</taxon>
        <taxon>Erebidae</taxon>
        <taxon>Arctiinae</taxon>
        <taxon>Arctia</taxon>
    </lineage>
</organism>
<evidence type="ECO:0000259" key="3">
    <source>
        <dbReference type="Pfam" id="PF25298"/>
    </source>
</evidence>
<sequence>MSQKSIKHSGSTPDLSLETVSRRKRGHNDEFTEAFEQFKKQIMDTLLEFKSDISRETAEIKDSLKTINEVTQELKCEVNYIREEYSAMKKSFEILDTAQKKVQEEITTFKKSLQFHSDNQDDIIKKLEVYSREVNSISHFQTEIDELKNQNKILNSNINERDQRDRLLNVEIVGVPEMPQENLMQFTENLANHAGVVIIRENILHVNRVVSKTKNQGRPKNIIIKLSTRQLRDILISKARKCRLTTSDLQIHRKVTPIFVNEHLTIYNKNLLKKAKEISRSKEYQYTWSKNGRIYVRKAATAPAIPIADEEDLRKII</sequence>
<dbReference type="Proteomes" id="UP000494106">
    <property type="component" value="Unassembled WGS sequence"/>
</dbReference>
<keyword evidence="1" id="KW-0175">Coiled coil</keyword>
<comment type="caution">
    <text evidence="4">The sequence shown here is derived from an EMBL/GenBank/DDBJ whole genome shotgun (WGS) entry which is preliminary data.</text>
</comment>
<feature type="region of interest" description="Disordered" evidence="2">
    <location>
        <begin position="1"/>
        <end position="23"/>
    </location>
</feature>
<evidence type="ECO:0000256" key="1">
    <source>
        <dbReference type="SAM" id="Coils"/>
    </source>
</evidence>
<protein>
    <recommendedName>
        <fullName evidence="3">FP protein C-terminal domain-containing protein</fullName>
    </recommendedName>
</protein>
<keyword evidence="5" id="KW-1185">Reference proteome</keyword>
<dbReference type="OrthoDB" id="7414876at2759"/>
<evidence type="ECO:0000256" key="2">
    <source>
        <dbReference type="SAM" id="MobiDB-lite"/>
    </source>
</evidence>